<feature type="transmembrane region" description="Helical" evidence="1">
    <location>
        <begin position="5"/>
        <end position="23"/>
    </location>
</feature>
<evidence type="ECO:0008006" key="4">
    <source>
        <dbReference type="Google" id="ProtNLM"/>
    </source>
</evidence>
<evidence type="ECO:0000313" key="2">
    <source>
        <dbReference type="EMBL" id="QUH31806.1"/>
    </source>
</evidence>
<dbReference type="InterPro" id="IPR011990">
    <property type="entry name" value="TPR-like_helical_dom_sf"/>
</dbReference>
<dbReference type="SUPFAM" id="SSF48452">
    <property type="entry name" value="TPR-like"/>
    <property type="match status" value="1"/>
</dbReference>
<proteinExistence type="predicted"/>
<reference evidence="2 3" key="1">
    <citation type="submission" date="2020-07" db="EMBL/GenBank/DDBJ databases">
        <title>Vallitalea guaymasensis genome.</title>
        <authorList>
            <person name="Postec A."/>
        </authorList>
    </citation>
    <scope>NUCLEOTIDE SEQUENCE [LARGE SCALE GENOMIC DNA]</scope>
    <source>
        <strain evidence="2 3">Ra1766G1</strain>
    </source>
</reference>
<keyword evidence="1" id="KW-1133">Transmembrane helix</keyword>
<evidence type="ECO:0000313" key="3">
    <source>
        <dbReference type="Proteomes" id="UP000677305"/>
    </source>
</evidence>
<dbReference type="Proteomes" id="UP000677305">
    <property type="component" value="Chromosome"/>
</dbReference>
<accession>A0A8J8MF64</accession>
<dbReference type="EMBL" id="CP058561">
    <property type="protein sequence ID" value="QUH31806.1"/>
    <property type="molecule type" value="Genomic_DNA"/>
</dbReference>
<organism evidence="2 3">
    <name type="scientific">Vallitalea guaymasensis</name>
    <dbReference type="NCBI Taxonomy" id="1185412"/>
    <lineage>
        <taxon>Bacteria</taxon>
        <taxon>Bacillati</taxon>
        <taxon>Bacillota</taxon>
        <taxon>Clostridia</taxon>
        <taxon>Lachnospirales</taxon>
        <taxon>Vallitaleaceae</taxon>
        <taxon>Vallitalea</taxon>
    </lineage>
</organism>
<dbReference type="AlphaFoldDB" id="A0A8J8MF64"/>
<protein>
    <recommendedName>
        <fullName evidence="4">Tetratricopeptide repeat protein</fullName>
    </recommendedName>
</protein>
<keyword evidence="1" id="KW-0812">Transmembrane</keyword>
<dbReference type="KEGG" id="vgu:HYG85_23870"/>
<evidence type="ECO:0000256" key="1">
    <source>
        <dbReference type="SAM" id="Phobius"/>
    </source>
</evidence>
<keyword evidence="3" id="KW-1185">Reference proteome</keyword>
<keyword evidence="1" id="KW-0472">Membrane</keyword>
<gene>
    <name evidence="2" type="ORF">HYG85_23870</name>
</gene>
<name>A0A8J8MF64_9FIRM</name>
<sequence length="250" mass="28787">MNRFMYNVVFYLFTIIIIIALLMTGLNPLIAWILTVILVMTLYLVISLYRHKKRINLLDEDCDPEAFLAQTAKQRKITGRNKRVSTFFDIDEAAGLMCLGKYQEAASILDSVDKSRLSTKNGIQLVYYINLIGCYYELGEKEKAEELFDNKISTLSPINKRLVTATEIVIIERYYANEDYQHAKEKLSLILKAPYLSKRQKLSLLYILGLINKQEGNIEDANKNFQYVIDNGNKLAIVEKSKLHIQEAND</sequence>
<feature type="transmembrane region" description="Helical" evidence="1">
    <location>
        <begin position="29"/>
        <end position="49"/>
    </location>
</feature>
<dbReference type="RefSeq" id="WP_212691735.1">
    <property type="nucleotide sequence ID" value="NZ_CP058561.1"/>
</dbReference>
<dbReference type="Gene3D" id="1.25.40.10">
    <property type="entry name" value="Tetratricopeptide repeat domain"/>
    <property type="match status" value="1"/>
</dbReference>